<dbReference type="CDD" id="cd00609">
    <property type="entry name" value="AAT_like"/>
    <property type="match status" value="1"/>
</dbReference>
<feature type="modified residue" description="N6-(pyridoxal phosphate)lysine" evidence="7">
    <location>
        <position position="222"/>
    </location>
</feature>
<dbReference type="PANTHER" id="PTHR43643">
    <property type="entry name" value="HISTIDINOL-PHOSPHATE AMINOTRANSFERASE 2"/>
    <property type="match status" value="1"/>
</dbReference>
<dbReference type="GO" id="GO:0004400">
    <property type="term" value="F:histidinol-phosphate transaminase activity"/>
    <property type="evidence" value="ECO:0007669"/>
    <property type="project" value="UniProtKB-UniRule"/>
</dbReference>
<dbReference type="EMBL" id="JNFA01000023">
    <property type="protein sequence ID" value="KGL40630.1"/>
    <property type="molecule type" value="Genomic_DNA"/>
</dbReference>
<evidence type="ECO:0000259" key="8">
    <source>
        <dbReference type="Pfam" id="PF00155"/>
    </source>
</evidence>
<dbReference type="InterPro" id="IPR004839">
    <property type="entry name" value="Aminotransferase_I/II_large"/>
</dbReference>
<dbReference type="SUPFAM" id="SSF53383">
    <property type="entry name" value="PLP-dependent transferases"/>
    <property type="match status" value="1"/>
</dbReference>
<evidence type="ECO:0000313" key="9">
    <source>
        <dbReference type="EMBL" id="KGL40630.1"/>
    </source>
</evidence>
<dbReference type="InterPro" id="IPR005861">
    <property type="entry name" value="HisP_aminotrans"/>
</dbReference>
<keyword evidence="3 7" id="KW-0032">Aminotransferase</keyword>
<dbReference type="AlphaFoldDB" id="A0A099W932"/>
<dbReference type="Pfam" id="PF00155">
    <property type="entry name" value="Aminotran_1_2"/>
    <property type="match status" value="1"/>
</dbReference>
<comment type="pathway">
    <text evidence="7">Amino-acid biosynthesis; L-histidine biosynthesis; L-histidine from 5-phospho-alpha-D-ribose 1-diphosphate: step 7/9.</text>
</comment>
<dbReference type="NCBIfam" id="TIGR01141">
    <property type="entry name" value="hisC"/>
    <property type="match status" value="1"/>
</dbReference>
<evidence type="ECO:0000256" key="7">
    <source>
        <dbReference type="HAMAP-Rule" id="MF_01023"/>
    </source>
</evidence>
<keyword evidence="4 7" id="KW-0808">Transferase</keyword>
<sequence>MKWKKTLTGLHSYKPGKREEQVMAELGLTEITKLSSNENPHGVSPKVAAFMKDARIDLEIYPDGWATELRTQVAAYHGVKEEELVFTSGVDELIALIARTLLSPSTNTVMATPTFPQYRQNACIEGAELREVPLTEAGDHDLPQMLAAIDASTSVVWLCNPNNPSGNYIELDEIIHFLRQVPSDVLVVLDEAYAEYVVPQPEKHMHLIHEFPNLIITRTFSKIYGLASSRVGYGVANQAVISQINIVRPPFNTTTLGQKLAQIALTDDAFIASCREGNAAGRKQYEDFAAANAGVHVYPSQGNFVLVDIGLPADEVFRYLEKNGYIVRSGSALGFPKAVRITVGTKADNAAVIALLQQLVK</sequence>
<comment type="catalytic activity">
    <reaction evidence="7">
        <text>L-histidinol phosphate + 2-oxoglutarate = 3-(imidazol-4-yl)-2-oxopropyl phosphate + L-glutamate</text>
        <dbReference type="Rhea" id="RHEA:23744"/>
        <dbReference type="ChEBI" id="CHEBI:16810"/>
        <dbReference type="ChEBI" id="CHEBI:29985"/>
        <dbReference type="ChEBI" id="CHEBI:57766"/>
        <dbReference type="ChEBI" id="CHEBI:57980"/>
        <dbReference type="EC" id="2.6.1.9"/>
    </reaction>
</comment>
<reference evidence="9 10" key="1">
    <citation type="submission" date="2014-05" db="EMBL/GenBank/DDBJ databases">
        <title>Novel Listeriaceae from food processing environments.</title>
        <authorList>
            <person name="den Bakker H.C."/>
        </authorList>
    </citation>
    <scope>NUCLEOTIDE SEQUENCE [LARGE SCALE GENOMIC DNA]</scope>
    <source>
        <strain evidence="9 10">FSL A5-0281</strain>
    </source>
</reference>
<protein>
    <recommendedName>
        <fullName evidence="7">Histidinol-phosphate aminotransferase</fullName>
        <ecNumber evidence="7">2.6.1.9</ecNumber>
    </recommendedName>
    <alternativeName>
        <fullName evidence="7">Imidazole acetol-phosphate transaminase</fullName>
    </alternativeName>
</protein>
<keyword evidence="7" id="KW-0028">Amino-acid biosynthesis</keyword>
<keyword evidence="6 7" id="KW-0368">Histidine biosynthesis</keyword>
<dbReference type="InterPro" id="IPR015421">
    <property type="entry name" value="PyrdxlP-dep_Trfase_major"/>
</dbReference>
<dbReference type="InterPro" id="IPR050106">
    <property type="entry name" value="HistidinolP_aminotransfase"/>
</dbReference>
<comment type="cofactor">
    <cofactor evidence="1 7">
        <name>pyridoxal 5'-phosphate</name>
        <dbReference type="ChEBI" id="CHEBI:597326"/>
    </cofactor>
</comment>
<dbReference type="Gene3D" id="3.40.640.10">
    <property type="entry name" value="Type I PLP-dependent aspartate aminotransferase-like (Major domain)"/>
    <property type="match status" value="1"/>
</dbReference>
<proteinExistence type="inferred from homology"/>
<dbReference type="HAMAP" id="MF_01023">
    <property type="entry name" value="HisC_aminotrans_2"/>
    <property type="match status" value="1"/>
</dbReference>
<dbReference type="InterPro" id="IPR015422">
    <property type="entry name" value="PyrdxlP-dep_Trfase_small"/>
</dbReference>
<dbReference type="Gene3D" id="3.90.1150.10">
    <property type="entry name" value="Aspartate Aminotransferase, domain 1"/>
    <property type="match status" value="1"/>
</dbReference>
<name>A0A099W932_9LIST</name>
<dbReference type="GO" id="GO:0030170">
    <property type="term" value="F:pyridoxal phosphate binding"/>
    <property type="evidence" value="ECO:0007669"/>
    <property type="project" value="InterPro"/>
</dbReference>
<dbReference type="Proteomes" id="UP000029844">
    <property type="component" value="Unassembled WGS sequence"/>
</dbReference>
<keyword evidence="10" id="KW-1185">Reference proteome</keyword>
<comment type="similarity">
    <text evidence="7">Belongs to the class-II pyridoxal-phosphate-dependent aminotransferase family. Histidinol-phosphate aminotransferase subfamily.</text>
</comment>
<evidence type="ECO:0000256" key="3">
    <source>
        <dbReference type="ARBA" id="ARBA00022576"/>
    </source>
</evidence>
<dbReference type="STRING" id="1552123.EP57_08725"/>
<gene>
    <name evidence="7" type="primary">hisC</name>
    <name evidence="9" type="ORF">EP57_08725</name>
</gene>
<evidence type="ECO:0000256" key="2">
    <source>
        <dbReference type="ARBA" id="ARBA00011738"/>
    </source>
</evidence>
<dbReference type="PANTHER" id="PTHR43643:SF3">
    <property type="entry name" value="HISTIDINOL-PHOSPHATE AMINOTRANSFERASE"/>
    <property type="match status" value="1"/>
</dbReference>
<accession>A0A099W932</accession>
<dbReference type="GO" id="GO:0000105">
    <property type="term" value="P:L-histidine biosynthetic process"/>
    <property type="evidence" value="ECO:0007669"/>
    <property type="project" value="UniProtKB-UniRule"/>
</dbReference>
<dbReference type="UniPathway" id="UPA00031">
    <property type="reaction ID" value="UER00012"/>
</dbReference>
<dbReference type="OrthoDB" id="9813612at2"/>
<feature type="domain" description="Aminotransferase class I/classII large" evidence="8">
    <location>
        <begin position="30"/>
        <end position="353"/>
    </location>
</feature>
<evidence type="ECO:0000256" key="5">
    <source>
        <dbReference type="ARBA" id="ARBA00022898"/>
    </source>
</evidence>
<comment type="caution">
    <text evidence="9">The sequence shown here is derived from an EMBL/GenBank/DDBJ whole genome shotgun (WGS) entry which is preliminary data.</text>
</comment>
<comment type="subunit">
    <text evidence="2 7">Homodimer.</text>
</comment>
<evidence type="ECO:0000256" key="6">
    <source>
        <dbReference type="ARBA" id="ARBA00023102"/>
    </source>
</evidence>
<evidence type="ECO:0000313" key="10">
    <source>
        <dbReference type="Proteomes" id="UP000029844"/>
    </source>
</evidence>
<keyword evidence="5 7" id="KW-0663">Pyridoxal phosphate</keyword>
<evidence type="ECO:0000256" key="1">
    <source>
        <dbReference type="ARBA" id="ARBA00001933"/>
    </source>
</evidence>
<organism evidence="9 10">
    <name type="scientific">Listeria booriae</name>
    <dbReference type="NCBI Taxonomy" id="1552123"/>
    <lineage>
        <taxon>Bacteria</taxon>
        <taxon>Bacillati</taxon>
        <taxon>Bacillota</taxon>
        <taxon>Bacilli</taxon>
        <taxon>Bacillales</taxon>
        <taxon>Listeriaceae</taxon>
        <taxon>Listeria</taxon>
    </lineage>
</organism>
<dbReference type="eggNOG" id="COG0079">
    <property type="taxonomic scope" value="Bacteria"/>
</dbReference>
<dbReference type="GeneID" id="58717456"/>
<dbReference type="EC" id="2.6.1.9" evidence="7"/>
<evidence type="ECO:0000256" key="4">
    <source>
        <dbReference type="ARBA" id="ARBA00022679"/>
    </source>
</evidence>
<dbReference type="RefSeq" id="WP_036085838.1">
    <property type="nucleotide sequence ID" value="NZ_CBCSHQ010000004.1"/>
</dbReference>
<dbReference type="InterPro" id="IPR015424">
    <property type="entry name" value="PyrdxlP-dep_Trfase"/>
</dbReference>